<evidence type="ECO:0000313" key="3">
    <source>
        <dbReference type="Proteomes" id="UP001307849"/>
    </source>
</evidence>
<gene>
    <name evidence="2" type="ORF">TWF506_005766</name>
</gene>
<reference evidence="2 3" key="1">
    <citation type="submission" date="2019-10" db="EMBL/GenBank/DDBJ databases">
        <authorList>
            <person name="Palmer J.M."/>
        </authorList>
    </citation>
    <scope>NUCLEOTIDE SEQUENCE [LARGE SCALE GENOMIC DNA]</scope>
    <source>
        <strain evidence="2 3">TWF506</strain>
    </source>
</reference>
<organism evidence="2 3">
    <name type="scientific">Arthrobotrys conoides</name>
    <dbReference type="NCBI Taxonomy" id="74498"/>
    <lineage>
        <taxon>Eukaryota</taxon>
        <taxon>Fungi</taxon>
        <taxon>Dikarya</taxon>
        <taxon>Ascomycota</taxon>
        <taxon>Pezizomycotina</taxon>
        <taxon>Orbiliomycetes</taxon>
        <taxon>Orbiliales</taxon>
        <taxon>Orbiliaceae</taxon>
        <taxon>Arthrobotrys</taxon>
    </lineage>
</organism>
<dbReference type="Proteomes" id="UP001307849">
    <property type="component" value="Unassembled WGS sequence"/>
</dbReference>
<evidence type="ECO:0000256" key="1">
    <source>
        <dbReference type="SAM" id="SignalP"/>
    </source>
</evidence>
<comment type="caution">
    <text evidence="2">The sequence shown here is derived from an EMBL/GenBank/DDBJ whole genome shotgun (WGS) entry which is preliminary data.</text>
</comment>
<feature type="signal peptide" evidence="1">
    <location>
        <begin position="1"/>
        <end position="24"/>
    </location>
</feature>
<keyword evidence="3" id="KW-1185">Reference proteome</keyword>
<accession>A0AAN8NKB4</accession>
<proteinExistence type="predicted"/>
<sequence>MRPQSPYPNLLLLFSLLLTTPTSAFKIAFGYASSTGSFKLLEPPTTLPPTDENCHEITNTLAPPNSSENVDFIRVQSQPSEGEPAGIIAFYKTLEECISSNPMYIPHFKQNYRGIQAATPYWTIMHLGELKGGWNLGRTGYPAPRAWKNIPKRGVSPEIGIVRRVGLKQGDVAMLFDEGWAVDVGGVAREAGGLEKQTAEMQELKSVNGFPQKTPSSYRKEEDGTEVFLYPDGSGKAVVPDGSVIETRPDGTSVAHQDGPDGFIAEFNPQTGALIQDNEGTTLRLNPTDVAVLEALDEAGAFESPTALREIMSGRHSSLFSPNAAGAYEALARLHANGDFVADFATRTEQDDSPPRNADSDAVALPDLKVKGKNIFQKIGSAAKRAYDWARGSCKLRGRQSSRSPVLPECAADIDLMRENEFSPFSLGSPSASASYLGEGLGNGQRLSRFHQGRTVETPNGDEQSFKHTFSPVPDATDGDFTEENLESPYFAKIDMHGNEFTFRDEENSRGSEDVADQGPDEIIQLPGQFQDYSLGILNVLNRKKDTSEFTFKPEQGMGTQTQTMGDVYTEGAVPSYPELDDVEEDVVVQDISKASSSNS</sequence>
<protein>
    <submittedName>
        <fullName evidence="2">Uncharacterized protein</fullName>
    </submittedName>
</protein>
<name>A0AAN8NKB4_9PEZI</name>
<dbReference type="AlphaFoldDB" id="A0AAN8NKB4"/>
<evidence type="ECO:0000313" key="2">
    <source>
        <dbReference type="EMBL" id="KAK6518631.1"/>
    </source>
</evidence>
<feature type="chain" id="PRO_5042822407" evidence="1">
    <location>
        <begin position="25"/>
        <end position="600"/>
    </location>
</feature>
<keyword evidence="1" id="KW-0732">Signal</keyword>
<dbReference type="EMBL" id="JAVHJM010000002">
    <property type="protein sequence ID" value="KAK6518631.1"/>
    <property type="molecule type" value="Genomic_DNA"/>
</dbReference>